<keyword evidence="1" id="KW-0812">Transmembrane</keyword>
<dbReference type="EMBL" id="JAHWXS010000009">
    <property type="protein sequence ID" value="MFK5733834.1"/>
    <property type="molecule type" value="Genomic_DNA"/>
</dbReference>
<proteinExistence type="predicted"/>
<dbReference type="RefSeq" id="WP_405129345.1">
    <property type="nucleotide sequence ID" value="NZ_JAHWXS010000009.1"/>
</dbReference>
<keyword evidence="1" id="KW-1133">Transmembrane helix</keyword>
<name>A0ABW8NV50_9PSED</name>
<feature type="transmembrane region" description="Helical" evidence="1">
    <location>
        <begin position="27"/>
        <end position="45"/>
    </location>
</feature>
<evidence type="ECO:0000313" key="2">
    <source>
        <dbReference type="EMBL" id="MFK5733834.1"/>
    </source>
</evidence>
<keyword evidence="3" id="KW-1185">Reference proteome</keyword>
<reference evidence="2 3" key="1">
    <citation type="journal article" date="2012" name="Plant Soil">
        <title>Screening of plant growth-promoting traits in arsenic-resistant bacteria isolated from the rhizosphere of soybean plants from Argentinean agricultural soil.</title>
        <authorList>
            <person name="Wevar Oller A.L."/>
            <person name="Talano M.A."/>
            <person name="Agostini E."/>
        </authorList>
    </citation>
    <scope>NUCLEOTIDE SEQUENCE [LARGE SCALE GENOMIC DNA]</scope>
    <source>
        <strain evidence="2 3">AW4</strain>
    </source>
</reference>
<sequence length="215" mass="24933">MNYETAVVYLEQLPKVVLETGFDWPTFWSFSATALLFFLGTQLTIRNFKRTIESQERVAKDQQEVQRDNIASQELIAKQNSLKASRQNWINDLRDTCAGYIAEALNVNRLNVYWESARVRYFEYLEAKPEIAYQMHSDWTNSHVLAMKNLVSLKAKIELLLNPEEVDSKELMKAINDLHRECDRAGGPAKDLAQTVVEWCQNILKQEWEKAKSGE</sequence>
<protein>
    <submittedName>
        <fullName evidence="2">Uncharacterized protein</fullName>
    </submittedName>
</protein>
<dbReference type="Proteomes" id="UP001621534">
    <property type="component" value="Unassembled WGS sequence"/>
</dbReference>
<keyword evidence="1" id="KW-0472">Membrane</keyword>
<accession>A0ABW8NV50</accession>
<evidence type="ECO:0000313" key="3">
    <source>
        <dbReference type="Proteomes" id="UP001621534"/>
    </source>
</evidence>
<gene>
    <name evidence="2" type="ORF">KW869_09870</name>
</gene>
<comment type="caution">
    <text evidence="2">The sequence shown here is derived from an EMBL/GenBank/DDBJ whole genome shotgun (WGS) entry which is preliminary data.</text>
</comment>
<organism evidence="2 3">
    <name type="scientific">Pseudomonas urmiensis</name>
    <dbReference type="NCBI Taxonomy" id="2745493"/>
    <lineage>
        <taxon>Bacteria</taxon>
        <taxon>Pseudomonadati</taxon>
        <taxon>Pseudomonadota</taxon>
        <taxon>Gammaproteobacteria</taxon>
        <taxon>Pseudomonadales</taxon>
        <taxon>Pseudomonadaceae</taxon>
        <taxon>Pseudomonas</taxon>
    </lineage>
</organism>
<evidence type="ECO:0000256" key="1">
    <source>
        <dbReference type="SAM" id="Phobius"/>
    </source>
</evidence>